<dbReference type="EMBL" id="JAJHVV010000011">
    <property type="protein sequence ID" value="MCK6264947.1"/>
    <property type="molecule type" value="Genomic_DNA"/>
</dbReference>
<feature type="domain" description="Glycosyltransferase subfamily 4-like N-terminal" evidence="2">
    <location>
        <begin position="28"/>
        <end position="148"/>
    </location>
</feature>
<evidence type="ECO:0000259" key="2">
    <source>
        <dbReference type="Pfam" id="PF13579"/>
    </source>
</evidence>
<dbReference type="RefSeq" id="WP_248010029.1">
    <property type="nucleotide sequence ID" value="NZ_JAJHVV010000011.1"/>
</dbReference>
<dbReference type="InterPro" id="IPR001296">
    <property type="entry name" value="Glyco_trans_1"/>
</dbReference>
<keyword evidence="4" id="KW-1185">Reference proteome</keyword>
<dbReference type="InterPro" id="IPR028098">
    <property type="entry name" value="Glyco_trans_4-like_N"/>
</dbReference>
<dbReference type="Pfam" id="PF00534">
    <property type="entry name" value="Glycos_transf_1"/>
    <property type="match status" value="1"/>
</dbReference>
<dbReference type="GO" id="GO:1901135">
    <property type="term" value="P:carbohydrate derivative metabolic process"/>
    <property type="evidence" value="ECO:0007669"/>
    <property type="project" value="UniProtKB-ARBA"/>
</dbReference>
<gene>
    <name evidence="3" type="ORF">KP803_16835</name>
</gene>
<dbReference type="Gene3D" id="3.40.50.2000">
    <property type="entry name" value="Glycogen Phosphorylase B"/>
    <property type="match status" value="2"/>
</dbReference>
<evidence type="ECO:0000313" key="4">
    <source>
        <dbReference type="Proteomes" id="UP001139559"/>
    </source>
</evidence>
<comment type="caution">
    <text evidence="3">The sequence shown here is derived from an EMBL/GenBank/DDBJ whole genome shotgun (WGS) entry which is preliminary data.</text>
</comment>
<dbReference type="AlphaFoldDB" id="A0A9X1XL47"/>
<dbReference type="PANTHER" id="PTHR12526">
    <property type="entry name" value="GLYCOSYLTRANSFERASE"/>
    <property type="match status" value="1"/>
</dbReference>
<dbReference type="CDD" id="cd03801">
    <property type="entry name" value="GT4_PimA-like"/>
    <property type="match status" value="1"/>
</dbReference>
<proteinExistence type="predicted"/>
<evidence type="ECO:0000259" key="1">
    <source>
        <dbReference type="Pfam" id="PF00534"/>
    </source>
</evidence>
<protein>
    <submittedName>
        <fullName evidence="3">Glycosyltransferase family 4 protein</fullName>
    </submittedName>
</protein>
<organism evidence="3 4">
    <name type="scientific">Vibrio amylolyticus</name>
    <dbReference type="NCBI Taxonomy" id="2847292"/>
    <lineage>
        <taxon>Bacteria</taxon>
        <taxon>Pseudomonadati</taxon>
        <taxon>Pseudomonadota</taxon>
        <taxon>Gammaproteobacteria</taxon>
        <taxon>Vibrionales</taxon>
        <taxon>Vibrionaceae</taxon>
        <taxon>Vibrio</taxon>
    </lineage>
</organism>
<sequence>MNVAPCKPKTLKDSQHKVWLLIDSLTFGGIETHVLELAKGLNEFGVDVSVVFTSYYGKQALLAEKIGEMGVQYFYLDIAFPSDHSFNSLKQAIKVHEPSLIHAHGYKASIYSKLAKLLTTKSSFKQLTTFHAGETPKGKVWLYDFVDRYSSWLSNDRLSVSQLIQNKLPKHSHRLNNFIDTQHVQRSKGTKIAFVGRVSHEKAPDRFVSLARLNTECEFHCYGSGPMLEELKKDAPENIVFYGYQNDMVPVWGEIELLILPSRYEGLPMAALESMARGIPLLCTRVGDLDTLVEHQINGFIADNENELNHYLAEWLSMNKTEKLKLQQAAIQTIEQNYSTQSVLPKLLEIYQI</sequence>
<dbReference type="Pfam" id="PF13579">
    <property type="entry name" value="Glyco_trans_4_4"/>
    <property type="match status" value="1"/>
</dbReference>
<dbReference type="SUPFAM" id="SSF53756">
    <property type="entry name" value="UDP-Glycosyltransferase/glycogen phosphorylase"/>
    <property type="match status" value="1"/>
</dbReference>
<dbReference type="GO" id="GO:0016757">
    <property type="term" value="F:glycosyltransferase activity"/>
    <property type="evidence" value="ECO:0007669"/>
    <property type="project" value="InterPro"/>
</dbReference>
<dbReference type="Proteomes" id="UP001139559">
    <property type="component" value="Unassembled WGS sequence"/>
</dbReference>
<feature type="domain" description="Glycosyl transferase family 1" evidence="1">
    <location>
        <begin position="181"/>
        <end position="322"/>
    </location>
</feature>
<evidence type="ECO:0000313" key="3">
    <source>
        <dbReference type="EMBL" id="MCK6264947.1"/>
    </source>
</evidence>
<name>A0A9X1XL47_9VIBR</name>
<accession>A0A9X1XL47</accession>
<reference evidence="3" key="1">
    <citation type="submission" date="2021-11" db="EMBL/GenBank/DDBJ databases">
        <title>Vibrio ZSDE26 sp. nov. and Vibrio ZSDZ34 sp. nov., isolated from coastal seawater in Qingdao.</title>
        <authorList>
            <person name="Zhang P."/>
        </authorList>
    </citation>
    <scope>NUCLEOTIDE SEQUENCE</scope>
    <source>
        <strain evidence="3">ZSDE26</strain>
    </source>
</reference>